<dbReference type="InterPro" id="IPR006052">
    <property type="entry name" value="TNF_dom"/>
</dbReference>
<dbReference type="GO" id="GO:0016020">
    <property type="term" value="C:membrane"/>
    <property type="evidence" value="ECO:0007669"/>
    <property type="project" value="UniProtKB-SubCell"/>
</dbReference>
<dbReference type="Pfam" id="PF00229">
    <property type="entry name" value="TNF"/>
    <property type="match status" value="1"/>
</dbReference>
<dbReference type="SUPFAM" id="SSF49842">
    <property type="entry name" value="TNF-like"/>
    <property type="match status" value="1"/>
</dbReference>
<feature type="transmembrane region" description="Helical" evidence="5">
    <location>
        <begin position="12"/>
        <end position="34"/>
    </location>
</feature>
<dbReference type="GO" id="GO:0005125">
    <property type="term" value="F:cytokine activity"/>
    <property type="evidence" value="ECO:0007669"/>
    <property type="project" value="UniProtKB-KW"/>
</dbReference>
<evidence type="ECO:0000256" key="1">
    <source>
        <dbReference type="ARBA" id="ARBA00004370"/>
    </source>
</evidence>
<dbReference type="PANTHER" id="PTHR11471:SF13">
    <property type="entry name" value="TNF FAMILY PROFILE DOMAIN-CONTAINING PROTEIN"/>
    <property type="match status" value="1"/>
</dbReference>
<dbReference type="PANTHER" id="PTHR11471">
    <property type="entry name" value="TUMOR NECROSIS FACTOR FAMILY MEMBER"/>
    <property type="match status" value="1"/>
</dbReference>
<dbReference type="SMART" id="SM00207">
    <property type="entry name" value="TNF"/>
    <property type="match status" value="1"/>
</dbReference>
<comment type="subcellular location">
    <subcellularLocation>
        <location evidence="1">Membrane</location>
    </subcellularLocation>
</comment>
<keyword evidence="3" id="KW-0202">Cytokine</keyword>
<reference evidence="7" key="1">
    <citation type="submission" date="2010-06" db="EMBL/GenBank/DDBJ databases">
        <title>Molecular characterization and expression profile of tumor necrosis factor alpha in several different tissues of Haliotis diversicolor.</title>
        <authorList>
            <person name="Ge H."/>
            <person name="Wang G.D."/>
            <person name="Zhang L.L."/>
            <person name="Zhang Z.P."/>
            <person name="Wang Y.L."/>
        </authorList>
    </citation>
    <scope>NUCLEOTIDE SEQUENCE</scope>
</reference>
<evidence type="ECO:0000259" key="6">
    <source>
        <dbReference type="PROSITE" id="PS50049"/>
    </source>
</evidence>
<evidence type="ECO:0000256" key="3">
    <source>
        <dbReference type="ARBA" id="ARBA00022514"/>
    </source>
</evidence>
<keyword evidence="5" id="KW-1133">Transmembrane helix</keyword>
<sequence length="250" mass="28415">MAWIDRIEQPRLAVCASLLLLNIAVGIMVIYSVVSNNQAIQSTSTNKLIQEIKMIYDEQLTKLTDDGTGDSKRKAILQEVRKQPDMKPAILNLLKPVAYLTGLDFDGRIESENDTFVRNWVPFVAHGGRQLMSNGMRYDHGSIIVPTPGVYAVESHVKFYTENNRRRETEIDFHHSIMRYNAIKQTSQPALADIMSENKNDVIEGGCLEYSSNIHGLLELNAGDQLIVKVSHLKPLQHDRDWHYFGLYMV</sequence>
<dbReference type="GO" id="GO:0005164">
    <property type="term" value="F:tumor necrosis factor receptor binding"/>
    <property type="evidence" value="ECO:0007669"/>
    <property type="project" value="InterPro"/>
</dbReference>
<organism evidence="7">
    <name type="scientific">Haliotis diversicolor</name>
    <name type="common">Abalone</name>
    <name type="synonym">Sulculus diversicolor</name>
    <dbReference type="NCBI Taxonomy" id="36095"/>
    <lineage>
        <taxon>Eukaryota</taxon>
        <taxon>Metazoa</taxon>
        <taxon>Spiralia</taxon>
        <taxon>Lophotrochozoa</taxon>
        <taxon>Mollusca</taxon>
        <taxon>Gastropoda</taxon>
        <taxon>Vetigastropoda</taxon>
        <taxon>Lepetellida</taxon>
        <taxon>Haliotoidea</taxon>
        <taxon>Haliotidae</taxon>
        <taxon>Haliotis</taxon>
    </lineage>
</organism>
<protein>
    <submittedName>
        <fullName evidence="7">Tumor necrosis factor alpha</fullName>
    </submittedName>
</protein>
<dbReference type="PROSITE" id="PS50049">
    <property type="entry name" value="THD_2"/>
    <property type="match status" value="1"/>
</dbReference>
<evidence type="ECO:0000256" key="4">
    <source>
        <dbReference type="ARBA" id="ARBA00023136"/>
    </source>
</evidence>
<evidence type="ECO:0000256" key="2">
    <source>
        <dbReference type="ARBA" id="ARBA00008670"/>
    </source>
</evidence>
<keyword evidence="5" id="KW-0812">Transmembrane</keyword>
<name>E3UTM8_HALDV</name>
<dbReference type="AlphaFoldDB" id="E3UTM8"/>
<evidence type="ECO:0000256" key="5">
    <source>
        <dbReference type="SAM" id="Phobius"/>
    </source>
</evidence>
<accession>E3UTM8</accession>
<keyword evidence="4 5" id="KW-0472">Membrane</keyword>
<dbReference type="InterPro" id="IPR008983">
    <property type="entry name" value="Tumour_necrosis_fac-like_dom"/>
</dbReference>
<dbReference type="GO" id="GO:0005615">
    <property type="term" value="C:extracellular space"/>
    <property type="evidence" value="ECO:0007669"/>
    <property type="project" value="UniProtKB-KW"/>
</dbReference>
<dbReference type="Gene3D" id="2.60.120.40">
    <property type="match status" value="1"/>
</dbReference>
<dbReference type="GO" id="GO:0006955">
    <property type="term" value="P:immune response"/>
    <property type="evidence" value="ECO:0007669"/>
    <property type="project" value="InterPro"/>
</dbReference>
<feature type="domain" description="THD" evidence="6">
    <location>
        <begin position="96"/>
        <end position="250"/>
    </location>
</feature>
<dbReference type="EMBL" id="HM581661">
    <property type="protein sequence ID" value="ADP24261.1"/>
    <property type="molecule type" value="mRNA"/>
</dbReference>
<comment type="similarity">
    <text evidence="2">Belongs to the tumor necrosis factor family.</text>
</comment>
<evidence type="ECO:0000313" key="7">
    <source>
        <dbReference type="EMBL" id="ADP24261.1"/>
    </source>
</evidence>
<proteinExistence type="evidence at transcript level"/>